<comment type="caution">
    <text evidence="2">The sequence shown here is derived from an EMBL/GenBank/DDBJ whole genome shotgun (WGS) entry which is preliminary data.</text>
</comment>
<evidence type="ECO:0000313" key="3">
    <source>
        <dbReference type="Proteomes" id="UP001257277"/>
    </source>
</evidence>
<reference evidence="2 3" key="1">
    <citation type="submission" date="2023-09" db="EMBL/GenBank/DDBJ databases">
        <title>Novel taxa isolated from Blanes Bay.</title>
        <authorList>
            <person name="Rey-Velasco X."/>
            <person name="Lucena T."/>
        </authorList>
    </citation>
    <scope>NUCLEOTIDE SEQUENCE [LARGE SCALE GENOMIC DNA]</scope>
    <source>
        <strain evidence="2 3">S356</strain>
    </source>
</reference>
<dbReference type="RefSeq" id="WP_349241506.1">
    <property type="nucleotide sequence ID" value="NZ_JAVTTO010000003.1"/>
</dbReference>
<dbReference type="Proteomes" id="UP001257277">
    <property type="component" value="Unassembled WGS sequence"/>
</dbReference>
<keyword evidence="1" id="KW-0472">Membrane</keyword>
<keyword evidence="1" id="KW-0812">Transmembrane</keyword>
<name>A0ABU3LG35_9FLAO</name>
<gene>
    <name evidence="2" type="ORF">RQM59_07630</name>
</gene>
<feature type="transmembrane region" description="Helical" evidence="1">
    <location>
        <begin position="33"/>
        <end position="50"/>
    </location>
</feature>
<evidence type="ECO:0000313" key="2">
    <source>
        <dbReference type="EMBL" id="MDT7832246.1"/>
    </source>
</evidence>
<keyword evidence="1" id="KW-1133">Transmembrane helix</keyword>
<sequence>MKYINIPIYLNRFIFGITALLYLTIVYGLYAQIVLGGFQLITAFILLFLLPKLTNKQKNNLLKYWLIVVAYGLLWFTGLFSASIEFWIGFIIIPLSIAIYFTVILESLKIQKR</sequence>
<protein>
    <submittedName>
        <fullName evidence="2">Uncharacterized protein</fullName>
    </submittedName>
</protein>
<feature type="transmembrane region" description="Helical" evidence="1">
    <location>
        <begin position="86"/>
        <end position="105"/>
    </location>
</feature>
<keyword evidence="3" id="KW-1185">Reference proteome</keyword>
<accession>A0ABU3LG35</accession>
<feature type="transmembrane region" description="Helical" evidence="1">
    <location>
        <begin position="62"/>
        <end position="80"/>
    </location>
</feature>
<proteinExistence type="predicted"/>
<feature type="transmembrane region" description="Helical" evidence="1">
    <location>
        <begin position="9"/>
        <end position="27"/>
    </location>
</feature>
<evidence type="ECO:0000256" key="1">
    <source>
        <dbReference type="SAM" id="Phobius"/>
    </source>
</evidence>
<dbReference type="EMBL" id="JAVTTO010000003">
    <property type="protein sequence ID" value="MDT7832246.1"/>
    <property type="molecule type" value="Genomic_DNA"/>
</dbReference>
<organism evidence="2 3">
    <name type="scientific">Asprobacillus argus</name>
    <dbReference type="NCBI Taxonomy" id="3076534"/>
    <lineage>
        <taxon>Bacteria</taxon>
        <taxon>Pseudomonadati</taxon>
        <taxon>Bacteroidota</taxon>
        <taxon>Flavobacteriia</taxon>
        <taxon>Flavobacteriales</taxon>
        <taxon>Flavobacteriaceae</taxon>
        <taxon>Asprobacillus</taxon>
    </lineage>
</organism>